<dbReference type="InterPro" id="IPR005074">
    <property type="entry name" value="Peptidase_C39"/>
</dbReference>
<dbReference type="GO" id="GO:0006508">
    <property type="term" value="P:proteolysis"/>
    <property type="evidence" value="ECO:0007669"/>
    <property type="project" value="InterPro"/>
</dbReference>
<dbReference type="InterPro" id="IPR005123">
    <property type="entry name" value="Oxoglu/Fe-dep_dioxygenase_dom"/>
</dbReference>
<dbReference type="GO" id="GO:0005524">
    <property type="term" value="F:ATP binding"/>
    <property type="evidence" value="ECO:0007669"/>
    <property type="project" value="InterPro"/>
</dbReference>
<dbReference type="EMBL" id="FOLQ01000015">
    <property type="protein sequence ID" value="SFE56324.1"/>
    <property type="molecule type" value="Genomic_DNA"/>
</dbReference>
<evidence type="ECO:0000313" key="10">
    <source>
        <dbReference type="Proteomes" id="UP000198598"/>
    </source>
</evidence>
<dbReference type="SMART" id="SM00702">
    <property type="entry name" value="P4Hc"/>
    <property type="match status" value="1"/>
</dbReference>
<dbReference type="OrthoDB" id="269774at2"/>
<dbReference type="Pfam" id="PF03412">
    <property type="entry name" value="Peptidase_C39"/>
    <property type="match status" value="1"/>
</dbReference>
<reference evidence="9 10" key="1">
    <citation type="submission" date="2016-10" db="EMBL/GenBank/DDBJ databases">
        <authorList>
            <person name="de Groot N.N."/>
        </authorList>
    </citation>
    <scope>NUCLEOTIDE SEQUENCE [LARGE SCALE GENOMIC DNA]</scope>
    <source>
        <strain evidence="9 10">DSM 26130</strain>
    </source>
</reference>
<evidence type="ECO:0000313" key="9">
    <source>
        <dbReference type="EMBL" id="SFE56324.1"/>
    </source>
</evidence>
<keyword evidence="10" id="KW-1185">Reference proteome</keyword>
<dbReference type="PANTHER" id="PTHR10869:SF246">
    <property type="entry name" value="TRANSMEMBRANE PROLYL 4-HYDROXYLASE"/>
    <property type="match status" value="1"/>
</dbReference>
<evidence type="ECO:0000256" key="4">
    <source>
        <dbReference type="ARBA" id="ARBA00022964"/>
    </source>
</evidence>
<dbReference type="PANTHER" id="PTHR10869">
    <property type="entry name" value="PROLYL 4-HYDROXYLASE ALPHA SUBUNIT"/>
    <property type="match status" value="1"/>
</dbReference>
<dbReference type="InterPro" id="IPR045054">
    <property type="entry name" value="P4HA-like"/>
</dbReference>
<organism evidence="9 10">
    <name type="scientific">Spirosoma endophyticum</name>
    <dbReference type="NCBI Taxonomy" id="662367"/>
    <lineage>
        <taxon>Bacteria</taxon>
        <taxon>Pseudomonadati</taxon>
        <taxon>Bacteroidota</taxon>
        <taxon>Cytophagia</taxon>
        <taxon>Cytophagales</taxon>
        <taxon>Cytophagaceae</taxon>
        <taxon>Spirosoma</taxon>
    </lineage>
</organism>
<dbReference type="STRING" id="662367.SAMN05216167_115122"/>
<dbReference type="PROSITE" id="PS50990">
    <property type="entry name" value="PEPTIDASE_C39"/>
    <property type="match status" value="1"/>
</dbReference>
<feature type="domain" description="Peptidase C39" evidence="7">
    <location>
        <begin position="4"/>
        <end position="130"/>
    </location>
</feature>
<evidence type="ECO:0000259" key="7">
    <source>
        <dbReference type="PROSITE" id="PS50990"/>
    </source>
</evidence>
<dbReference type="GO" id="GO:0016020">
    <property type="term" value="C:membrane"/>
    <property type="evidence" value="ECO:0007669"/>
    <property type="project" value="InterPro"/>
</dbReference>
<sequence length="352" mass="40508">MAEETDLLYSPDILTVQQLINILFGKVNRAFIRKEMTQKSAFPLYTINDFVDLFLSWGLQASALKIAGDKINKIDIPVMMLTQNEKNETQFVLVYKIINAEIHYFSPFSGDAVSPIEAFIKSYQGIVLAVQPKAGAIQQISIPNDEESMDIKRYTQNGIRLYENFLTLEQCDALIAYTEQKEAFKRSKVDIDEYTLSQESIARTSFTAFLAKSQEHTFYYIYEQVSSLLNVPLEYIENLQCVRYYEGQEFKAHFDSGTTNHRVHTLLIYLNDNFVGGETFFPELNYRVIPVKGTALYFKNRDEYTNIIRQSLHAGLPVIDGVKYTCNVWIKDRSVTNKQHKEKTTIPSLSQP</sequence>
<dbReference type="InterPro" id="IPR006620">
    <property type="entry name" value="Pro_4_hyd_alph"/>
</dbReference>
<dbReference type="Proteomes" id="UP000198598">
    <property type="component" value="Unassembled WGS sequence"/>
</dbReference>
<proteinExistence type="predicted"/>
<keyword evidence="5" id="KW-0560">Oxidoreductase</keyword>
<dbReference type="GO" id="GO:0005506">
    <property type="term" value="F:iron ion binding"/>
    <property type="evidence" value="ECO:0007669"/>
    <property type="project" value="InterPro"/>
</dbReference>
<dbReference type="PROSITE" id="PS51471">
    <property type="entry name" value="FE2OG_OXY"/>
    <property type="match status" value="1"/>
</dbReference>
<keyword evidence="2" id="KW-0479">Metal-binding</keyword>
<comment type="cofactor">
    <cofactor evidence="1">
        <name>L-ascorbate</name>
        <dbReference type="ChEBI" id="CHEBI:38290"/>
    </cofactor>
</comment>
<keyword evidence="6" id="KW-0408">Iron</keyword>
<accession>A0A1I2BJE6</accession>
<dbReference type="GO" id="GO:0031418">
    <property type="term" value="F:L-ascorbic acid binding"/>
    <property type="evidence" value="ECO:0007669"/>
    <property type="project" value="UniProtKB-KW"/>
</dbReference>
<evidence type="ECO:0000256" key="6">
    <source>
        <dbReference type="ARBA" id="ARBA00023004"/>
    </source>
</evidence>
<feature type="domain" description="Fe2OG dioxygenase" evidence="8">
    <location>
        <begin position="235"/>
        <end position="332"/>
    </location>
</feature>
<dbReference type="Pfam" id="PF13640">
    <property type="entry name" value="2OG-FeII_Oxy_3"/>
    <property type="match status" value="1"/>
</dbReference>
<dbReference type="InterPro" id="IPR044862">
    <property type="entry name" value="Pro_4_hyd_alph_FE2OG_OXY"/>
</dbReference>
<dbReference type="GO" id="GO:0008233">
    <property type="term" value="F:peptidase activity"/>
    <property type="evidence" value="ECO:0007669"/>
    <property type="project" value="InterPro"/>
</dbReference>
<protein>
    <submittedName>
        <fullName evidence="9">Peptidase C39 family protein</fullName>
    </submittedName>
</protein>
<evidence type="ECO:0000259" key="8">
    <source>
        <dbReference type="PROSITE" id="PS51471"/>
    </source>
</evidence>
<keyword evidence="4" id="KW-0223">Dioxygenase</keyword>
<name>A0A1I2BJE6_9BACT</name>
<dbReference type="AlphaFoldDB" id="A0A1I2BJE6"/>
<dbReference type="RefSeq" id="WP_093832006.1">
    <property type="nucleotide sequence ID" value="NZ_FOLQ01000015.1"/>
</dbReference>
<keyword evidence="3" id="KW-0847">Vitamin C</keyword>
<dbReference type="Gene3D" id="3.90.70.10">
    <property type="entry name" value="Cysteine proteinases"/>
    <property type="match status" value="1"/>
</dbReference>
<evidence type="ECO:0000256" key="5">
    <source>
        <dbReference type="ARBA" id="ARBA00023002"/>
    </source>
</evidence>
<evidence type="ECO:0000256" key="3">
    <source>
        <dbReference type="ARBA" id="ARBA00022896"/>
    </source>
</evidence>
<evidence type="ECO:0000256" key="1">
    <source>
        <dbReference type="ARBA" id="ARBA00001961"/>
    </source>
</evidence>
<evidence type="ECO:0000256" key="2">
    <source>
        <dbReference type="ARBA" id="ARBA00022723"/>
    </source>
</evidence>
<gene>
    <name evidence="9" type="ORF">SAMN05216167_115122</name>
</gene>
<dbReference type="Gene3D" id="2.60.120.620">
    <property type="entry name" value="q2cbj1_9rhob like domain"/>
    <property type="match status" value="1"/>
</dbReference>
<dbReference type="GO" id="GO:0004656">
    <property type="term" value="F:procollagen-proline 4-dioxygenase activity"/>
    <property type="evidence" value="ECO:0007669"/>
    <property type="project" value="TreeGrafter"/>
</dbReference>